<name>A0A956SEN6_UNCEI</name>
<dbReference type="Proteomes" id="UP000739538">
    <property type="component" value="Unassembled WGS sequence"/>
</dbReference>
<dbReference type="InterPro" id="IPR027417">
    <property type="entry name" value="P-loop_NTPase"/>
</dbReference>
<dbReference type="InterPro" id="IPR058852">
    <property type="entry name" value="HTH_77"/>
</dbReference>
<dbReference type="SUPFAM" id="SSF48452">
    <property type="entry name" value="TPR-like"/>
    <property type="match status" value="1"/>
</dbReference>
<dbReference type="InterPro" id="IPR002182">
    <property type="entry name" value="NB-ARC"/>
</dbReference>
<evidence type="ECO:0000259" key="2">
    <source>
        <dbReference type="Pfam" id="PF25872"/>
    </source>
</evidence>
<dbReference type="EMBL" id="JAGQHS010000117">
    <property type="protein sequence ID" value="MCA9757745.1"/>
    <property type="molecule type" value="Genomic_DNA"/>
</dbReference>
<dbReference type="InterPro" id="IPR011009">
    <property type="entry name" value="Kinase-like_dom_sf"/>
</dbReference>
<evidence type="ECO:0000259" key="1">
    <source>
        <dbReference type="Pfam" id="PF00931"/>
    </source>
</evidence>
<gene>
    <name evidence="3" type="ORF">KDA27_18230</name>
</gene>
<evidence type="ECO:0000313" key="4">
    <source>
        <dbReference type="Proteomes" id="UP000739538"/>
    </source>
</evidence>
<dbReference type="Pfam" id="PF25872">
    <property type="entry name" value="HTH_77"/>
    <property type="match status" value="1"/>
</dbReference>
<dbReference type="AlphaFoldDB" id="A0A956SEN6"/>
<dbReference type="PANTHER" id="PTHR47691:SF3">
    <property type="entry name" value="HTH-TYPE TRANSCRIPTIONAL REGULATOR RV0890C-RELATED"/>
    <property type="match status" value="1"/>
</dbReference>
<dbReference type="Gene3D" id="1.25.40.10">
    <property type="entry name" value="Tetratricopeptide repeat domain"/>
    <property type="match status" value="1"/>
</dbReference>
<dbReference type="GO" id="GO:0043531">
    <property type="term" value="F:ADP binding"/>
    <property type="evidence" value="ECO:0007669"/>
    <property type="project" value="InterPro"/>
</dbReference>
<dbReference type="Pfam" id="PF00931">
    <property type="entry name" value="NB-ARC"/>
    <property type="match status" value="1"/>
</dbReference>
<accession>A0A956SEN6</accession>
<dbReference type="Pfam" id="PF13424">
    <property type="entry name" value="TPR_12"/>
    <property type="match status" value="2"/>
</dbReference>
<protein>
    <submittedName>
        <fullName evidence="3">Tetratricopeptide repeat protein</fullName>
    </submittedName>
</protein>
<dbReference type="Gene3D" id="1.10.510.10">
    <property type="entry name" value="Transferase(Phosphotransferase) domain 1"/>
    <property type="match status" value="1"/>
</dbReference>
<dbReference type="Pfam" id="PF13374">
    <property type="entry name" value="TPR_10"/>
    <property type="match status" value="1"/>
</dbReference>
<feature type="domain" description="NB-ARC" evidence="1">
    <location>
        <begin position="119"/>
        <end position="233"/>
    </location>
</feature>
<dbReference type="SUPFAM" id="SSF52540">
    <property type="entry name" value="P-loop containing nucleoside triphosphate hydrolases"/>
    <property type="match status" value="1"/>
</dbReference>
<reference evidence="3" key="1">
    <citation type="submission" date="2020-04" db="EMBL/GenBank/DDBJ databases">
        <authorList>
            <person name="Zhang T."/>
        </authorList>
    </citation>
    <scope>NUCLEOTIDE SEQUENCE</scope>
    <source>
        <strain evidence="3">HKST-UBA02</strain>
    </source>
</reference>
<sequence>CVVFECLSGAPAFPGASLAERLAATLDRDPTWTLLPVGTPLRIRSLLRRCLDKEIESRPKGFTEVRREIEEELAAGPLPRDVTPEGIPFAQEVSNNLPRRLASFVGRTHELSDVRDILAEHRLVTLTGMGGCGKTRLAVEFARLALEDFPHGVWWIELAPVTSDDQVAEAVARAVGLSEQPGRPLEQTVRDALCDQHALLVFDNCERVLEGVADLAADLLAAAPDLRILATSREPIGTVGERVYHLSPLDVPSKHDGHCLQSESVQLLVERIRANAQGFTLDETTAPAVVEICRALDGLPLALELAAARVRVLSVQDIATRLGDRFRFLGEGARPSLPHHQTLRALVDWSYDYLATKERMLLRRLSVFVGGWTLDVAERVCAGDGIEAWEILDLHSHLVDKSLVEINANTRRATGKTRYRMLETIREYGLARLRELNERERIEHRHLEVYLELAEEAEPHLRGWEQTNRFHTLTAEHGNLRAALDRVESVGASPETGLRIVGALGRYWMIRGYWTEGRALCARFLGLVPEPSAARAKALNAAGNLAFHQGDYGQAERYHEEACRLRVDLGDTFGEAMSWNNLGEVARLRGDAETARRHYEKSLAVYREMGSDWGAAVALNNLGELAQSLGHYHEARRSHEQALLHWPRLGDRWGMAFTRANLGFVAAAEGDLEGARRSYEESLTIRRELGDRAGTAVALHALAGVYERIGDRDAAVRHEDESLEIRVALGDRRGVAEGLEAKAILGCGENAKGAVLVLAATDRARRELSAPRNSLDEDRVRRALESLRQTLGDPDYERAWAEGQQLTLEDATKRACPKAE</sequence>
<dbReference type="InterPro" id="IPR019734">
    <property type="entry name" value="TPR_rpt"/>
</dbReference>
<dbReference type="Gene3D" id="3.40.50.300">
    <property type="entry name" value="P-loop containing nucleotide triphosphate hydrolases"/>
    <property type="match status" value="1"/>
</dbReference>
<dbReference type="PANTHER" id="PTHR47691">
    <property type="entry name" value="REGULATOR-RELATED"/>
    <property type="match status" value="1"/>
</dbReference>
<feature type="domain" description="Winged helix-turn-helix" evidence="2">
    <location>
        <begin position="354"/>
        <end position="432"/>
    </location>
</feature>
<comment type="caution">
    <text evidence="3">The sequence shown here is derived from an EMBL/GenBank/DDBJ whole genome shotgun (WGS) entry which is preliminary data.</text>
</comment>
<feature type="non-terminal residue" evidence="3">
    <location>
        <position position="1"/>
    </location>
</feature>
<reference evidence="3" key="2">
    <citation type="journal article" date="2021" name="Microbiome">
        <title>Successional dynamics and alternative stable states in a saline activated sludge microbial community over 9 years.</title>
        <authorList>
            <person name="Wang Y."/>
            <person name="Ye J."/>
            <person name="Ju F."/>
            <person name="Liu L."/>
            <person name="Boyd J.A."/>
            <person name="Deng Y."/>
            <person name="Parks D.H."/>
            <person name="Jiang X."/>
            <person name="Yin X."/>
            <person name="Woodcroft B.J."/>
            <person name="Tyson G.W."/>
            <person name="Hugenholtz P."/>
            <person name="Polz M.F."/>
            <person name="Zhang T."/>
        </authorList>
    </citation>
    <scope>NUCLEOTIDE SEQUENCE</scope>
    <source>
        <strain evidence="3">HKST-UBA02</strain>
    </source>
</reference>
<dbReference type="InterPro" id="IPR011990">
    <property type="entry name" value="TPR-like_helical_dom_sf"/>
</dbReference>
<dbReference type="SMART" id="SM00028">
    <property type="entry name" value="TPR"/>
    <property type="match status" value="5"/>
</dbReference>
<organism evidence="3 4">
    <name type="scientific">Eiseniibacteriota bacterium</name>
    <dbReference type="NCBI Taxonomy" id="2212470"/>
    <lineage>
        <taxon>Bacteria</taxon>
        <taxon>Candidatus Eiseniibacteriota</taxon>
    </lineage>
</organism>
<dbReference type="SUPFAM" id="SSF56112">
    <property type="entry name" value="Protein kinase-like (PK-like)"/>
    <property type="match status" value="1"/>
</dbReference>
<proteinExistence type="predicted"/>
<evidence type="ECO:0000313" key="3">
    <source>
        <dbReference type="EMBL" id="MCA9757745.1"/>
    </source>
</evidence>